<dbReference type="PANTHER" id="PTHR42776">
    <property type="entry name" value="SERINE PEPTIDASE S9 FAMILY MEMBER"/>
    <property type="match status" value="1"/>
</dbReference>
<evidence type="ECO:0000313" key="8">
    <source>
        <dbReference type="Proteomes" id="UP000289437"/>
    </source>
</evidence>
<reference evidence="8" key="2">
    <citation type="submission" date="2019-02" db="EMBL/GenBank/DDBJ databases">
        <title>Granulicella sibirica sp. nov., a psychrotolerant acidobacterium isolated from an organic soil layer in forested tundra, West Siberia.</title>
        <authorList>
            <person name="Oshkin I.Y."/>
            <person name="Kulichevskaya I.S."/>
            <person name="Rijpstra W.I.C."/>
            <person name="Sinninghe Damste J.S."/>
            <person name="Rakitin A.L."/>
            <person name="Ravin N.V."/>
            <person name="Dedysh S.N."/>
        </authorList>
    </citation>
    <scope>NUCLEOTIDE SEQUENCE [LARGE SCALE GENOMIC DNA]</scope>
    <source>
        <strain evidence="8">AF10</strain>
    </source>
</reference>
<dbReference type="InterPro" id="IPR003006">
    <property type="entry name" value="Ig/MHC_CS"/>
</dbReference>
<keyword evidence="5" id="KW-0720">Serine protease</keyword>
<feature type="domain" description="Peptidase S9 prolyl oligopeptidase catalytic" evidence="6">
    <location>
        <begin position="351"/>
        <end position="575"/>
    </location>
</feature>
<keyword evidence="2" id="KW-0645">Protease</keyword>
<comment type="caution">
    <text evidence="7">The sequence shown here is derived from an EMBL/GenBank/DDBJ whole genome shotgun (WGS) entry which is preliminary data.</text>
</comment>
<evidence type="ECO:0000313" key="7">
    <source>
        <dbReference type="EMBL" id="RXH54404.1"/>
    </source>
</evidence>
<dbReference type="Proteomes" id="UP000289437">
    <property type="component" value="Unassembled WGS sequence"/>
</dbReference>
<dbReference type="InterPro" id="IPR001375">
    <property type="entry name" value="Peptidase_S9_cat"/>
</dbReference>
<proteinExistence type="inferred from homology"/>
<evidence type="ECO:0000256" key="5">
    <source>
        <dbReference type="ARBA" id="ARBA00022825"/>
    </source>
</evidence>
<sequence length="582" mass="64911">MKAMVFDHLLYRHWTAFTGEKRSHVFVVSAALGTDVRDLTPKSAVGDAETPTFSLGGPLGYAWAPDSSEIAYVTNLDEVKAASTNNDVFTLRLDEKGAKAEKISTSPGSDDGPAYSPDGKWLAFRSQARAGFESDRFRLMVMDRKGGSTKELMPQFDRWVDEFVWAPDSRSVYFASAQSGTEQVYQYSVSDKTLTLRTKGVRGDESRDADLARDLSLSQGAEYGGLAMNSDGHSLIATMMSARAPSEVVVLKVDDREERDDTGNHLARKAFDGSGSSVREVLFEERRLTHLNDSVLGQLELPKMEEYQFTGAENAKVEGFVVRPPGFDPKKKYPVKFLIHGGPQGAWGDAWSYRWNPELMAASGYVVVMVNPRGSTGYGQKFIDEVSGDWGGRAYVDLMKGLDAAESKFPFIDKTRECALGASYGGYMANWVLTHTDRFKCIVTHDGMYNPASAYGDTEELWFNEWEFRRAGDLASGKQAQPWKYAAGPAAEDPFRKWSPMLHIQDAKTPTLVIHSQLDYRLDVSEGYQLFTALQRLGVPSKMLYFPDEGHWVQKPQNSQLWNATVSDWCDRWTRSGPYAGK</sequence>
<dbReference type="InterPro" id="IPR011659">
    <property type="entry name" value="WD40"/>
</dbReference>
<name>A0A4V1L537_9BACT</name>
<evidence type="ECO:0000256" key="2">
    <source>
        <dbReference type="ARBA" id="ARBA00022670"/>
    </source>
</evidence>
<dbReference type="Pfam" id="PF00326">
    <property type="entry name" value="Peptidase_S9"/>
    <property type="match status" value="1"/>
</dbReference>
<dbReference type="AlphaFoldDB" id="A0A4V1L537"/>
<keyword evidence="3" id="KW-0732">Signal</keyword>
<dbReference type="PANTHER" id="PTHR42776:SF13">
    <property type="entry name" value="DIPEPTIDYL-PEPTIDASE 5"/>
    <property type="match status" value="1"/>
</dbReference>
<accession>A0A4V1L537</accession>
<dbReference type="GO" id="GO:0006508">
    <property type="term" value="P:proteolysis"/>
    <property type="evidence" value="ECO:0007669"/>
    <property type="project" value="UniProtKB-KW"/>
</dbReference>
<keyword evidence="8" id="KW-1185">Reference proteome</keyword>
<organism evidence="7 8">
    <name type="scientific">Granulicella sibirica</name>
    <dbReference type="NCBI Taxonomy" id="2479048"/>
    <lineage>
        <taxon>Bacteria</taxon>
        <taxon>Pseudomonadati</taxon>
        <taxon>Acidobacteriota</taxon>
        <taxon>Terriglobia</taxon>
        <taxon>Terriglobales</taxon>
        <taxon>Acidobacteriaceae</taxon>
        <taxon>Granulicella</taxon>
    </lineage>
</organism>
<protein>
    <submittedName>
        <fullName evidence="7">Peptidase S9, prolyl oligopeptidase active site region</fullName>
    </submittedName>
</protein>
<evidence type="ECO:0000256" key="3">
    <source>
        <dbReference type="ARBA" id="ARBA00022729"/>
    </source>
</evidence>
<dbReference type="GO" id="GO:0004252">
    <property type="term" value="F:serine-type endopeptidase activity"/>
    <property type="evidence" value="ECO:0007669"/>
    <property type="project" value="TreeGrafter"/>
</dbReference>
<dbReference type="Gene3D" id="2.120.10.30">
    <property type="entry name" value="TolB, C-terminal domain"/>
    <property type="match status" value="1"/>
</dbReference>
<keyword evidence="4" id="KW-0378">Hydrolase</keyword>
<dbReference type="FunFam" id="3.40.50.1820:FF:000028">
    <property type="entry name" value="S9 family peptidase"/>
    <property type="match status" value="1"/>
</dbReference>
<dbReference type="EMBL" id="RDSM01000004">
    <property type="protein sequence ID" value="RXH54404.1"/>
    <property type="molecule type" value="Genomic_DNA"/>
</dbReference>
<dbReference type="InterPro" id="IPR029058">
    <property type="entry name" value="AB_hydrolase_fold"/>
</dbReference>
<evidence type="ECO:0000256" key="1">
    <source>
        <dbReference type="ARBA" id="ARBA00010040"/>
    </source>
</evidence>
<dbReference type="SUPFAM" id="SSF53474">
    <property type="entry name" value="alpha/beta-Hydrolases"/>
    <property type="match status" value="1"/>
</dbReference>
<comment type="similarity">
    <text evidence="1">Belongs to the peptidase S9C family.</text>
</comment>
<reference evidence="7 8" key="1">
    <citation type="submission" date="2018-11" db="EMBL/GenBank/DDBJ databases">
        <authorList>
            <person name="Mardanov A.V."/>
            <person name="Ravin N.V."/>
            <person name="Dedysh S.N."/>
        </authorList>
    </citation>
    <scope>NUCLEOTIDE SEQUENCE [LARGE SCALE GENOMIC DNA]</scope>
    <source>
        <strain evidence="7 8">AF10</strain>
    </source>
</reference>
<dbReference type="Gene3D" id="3.40.50.1820">
    <property type="entry name" value="alpha/beta hydrolase"/>
    <property type="match status" value="1"/>
</dbReference>
<evidence type="ECO:0000259" key="6">
    <source>
        <dbReference type="Pfam" id="PF00326"/>
    </source>
</evidence>
<dbReference type="SUPFAM" id="SSF82171">
    <property type="entry name" value="DPP6 N-terminal domain-like"/>
    <property type="match status" value="1"/>
</dbReference>
<evidence type="ECO:0000256" key="4">
    <source>
        <dbReference type="ARBA" id="ARBA00022801"/>
    </source>
</evidence>
<dbReference type="InterPro" id="IPR011042">
    <property type="entry name" value="6-blade_b-propeller_TolB-like"/>
</dbReference>
<gene>
    <name evidence="7" type="ORF">GRAN_4700</name>
</gene>
<dbReference type="Pfam" id="PF07676">
    <property type="entry name" value="PD40"/>
    <property type="match status" value="1"/>
</dbReference>
<dbReference type="PROSITE" id="PS00290">
    <property type="entry name" value="IG_MHC"/>
    <property type="match status" value="1"/>
</dbReference>